<reference evidence="15" key="1">
    <citation type="submission" date="2021-02" db="EMBL/GenBank/DDBJ databases">
        <title>Genome sequence of Rhodospirillales sp. strain TMPK1 isolated from soil.</title>
        <authorList>
            <person name="Nakai R."/>
            <person name="Kusada H."/>
            <person name="Tamaki H."/>
        </authorList>
    </citation>
    <scope>NUCLEOTIDE SEQUENCE</scope>
    <source>
        <strain evidence="15">TMPK1</strain>
    </source>
</reference>
<dbReference type="InterPro" id="IPR025878">
    <property type="entry name" value="Acyl-CoA_dh-like_C_dom"/>
</dbReference>
<feature type="domain" description="Acyl-CoA oxidase/dehydrogenase middle" evidence="12">
    <location>
        <begin position="161"/>
        <end position="263"/>
    </location>
</feature>
<evidence type="ECO:0000256" key="7">
    <source>
        <dbReference type="ARBA" id="ARBA00058683"/>
    </source>
</evidence>
<dbReference type="Pfam" id="PF02770">
    <property type="entry name" value="Acyl-CoA_dh_M"/>
    <property type="match status" value="1"/>
</dbReference>
<feature type="domain" description="Acetyl-CoA dehydrogenase-like C-terminal" evidence="14">
    <location>
        <begin position="478"/>
        <end position="583"/>
    </location>
</feature>
<dbReference type="Pfam" id="PF02771">
    <property type="entry name" value="Acyl-CoA_dh_N"/>
    <property type="match status" value="1"/>
</dbReference>
<dbReference type="InterPro" id="IPR013786">
    <property type="entry name" value="AcylCoA_DH/ox_N"/>
</dbReference>
<evidence type="ECO:0000256" key="3">
    <source>
        <dbReference type="ARBA" id="ARBA00022630"/>
    </source>
</evidence>
<dbReference type="InterPro" id="IPR037069">
    <property type="entry name" value="AcylCoA_DH/ox_N_sf"/>
</dbReference>
<keyword evidence="16" id="KW-1185">Reference proteome</keyword>
<dbReference type="PANTHER" id="PTHR42803:SF1">
    <property type="entry name" value="BROAD-SPECIFICITY LINEAR ACYL-COA DEHYDROGENASE FADE5"/>
    <property type="match status" value="1"/>
</dbReference>
<evidence type="ECO:0000256" key="8">
    <source>
        <dbReference type="ARBA" id="ARBA00066694"/>
    </source>
</evidence>
<comment type="function">
    <text evidence="7">Involved in the assimilation of dimethylsulphoniopropionate (DMSP), an important compound in the fixation of carbon in marine phytoplankton, by mediating the conversion of 3-(methylthio)propanoyl-CoA (MMPA-CoA) to 3-(methylthio)acryloyl-CoA (MTA-CoA).</text>
</comment>
<evidence type="ECO:0000256" key="6">
    <source>
        <dbReference type="ARBA" id="ARBA00051388"/>
    </source>
</evidence>
<evidence type="ECO:0000313" key="16">
    <source>
        <dbReference type="Proteomes" id="UP000681075"/>
    </source>
</evidence>
<proteinExistence type="inferred from homology"/>
<dbReference type="EC" id="1.3.99.41" evidence="8"/>
<name>A0A8S8XGQ9_9PROT</name>
<evidence type="ECO:0000256" key="2">
    <source>
        <dbReference type="ARBA" id="ARBA00009347"/>
    </source>
</evidence>
<evidence type="ECO:0000313" key="15">
    <source>
        <dbReference type="EMBL" id="GIL41181.1"/>
    </source>
</evidence>
<organism evidence="15 16">
    <name type="scientific">Roseiterribacter gracilis</name>
    <dbReference type="NCBI Taxonomy" id="2812848"/>
    <lineage>
        <taxon>Bacteria</taxon>
        <taxon>Pseudomonadati</taxon>
        <taxon>Pseudomonadota</taxon>
        <taxon>Alphaproteobacteria</taxon>
        <taxon>Rhodospirillales</taxon>
        <taxon>Roseiterribacteraceae</taxon>
        <taxon>Roseiterribacter</taxon>
    </lineage>
</organism>
<dbReference type="InterPro" id="IPR052166">
    <property type="entry name" value="Diverse_Acyl-CoA_DH"/>
</dbReference>
<dbReference type="RefSeq" id="WP_420244560.1">
    <property type="nucleotide sequence ID" value="NZ_BOPV01000001.1"/>
</dbReference>
<feature type="domain" description="Acyl-CoA dehydrogenase/oxidase C-terminal" evidence="11">
    <location>
        <begin position="283"/>
        <end position="446"/>
    </location>
</feature>
<protein>
    <recommendedName>
        <fullName evidence="9">3-methylmercaptopropionyl-CoA dehydrogenase</fullName>
        <ecNumber evidence="8">1.3.99.41</ecNumber>
    </recommendedName>
</protein>
<dbReference type="EMBL" id="BOPV01000001">
    <property type="protein sequence ID" value="GIL41181.1"/>
    <property type="molecule type" value="Genomic_DNA"/>
</dbReference>
<comment type="similarity">
    <text evidence="2 10">Belongs to the acyl-CoA dehydrogenase family.</text>
</comment>
<dbReference type="Pfam" id="PF12806">
    <property type="entry name" value="Acyl-CoA_dh_C"/>
    <property type="match status" value="1"/>
</dbReference>
<keyword evidence="5 10" id="KW-0560">Oxidoreductase</keyword>
<comment type="caution">
    <text evidence="15">The sequence shown here is derived from an EMBL/GenBank/DDBJ whole genome shotgun (WGS) entry which is preliminary data.</text>
</comment>
<dbReference type="GO" id="GO:0016627">
    <property type="term" value="F:oxidoreductase activity, acting on the CH-CH group of donors"/>
    <property type="evidence" value="ECO:0007669"/>
    <property type="project" value="InterPro"/>
</dbReference>
<dbReference type="InterPro" id="IPR046373">
    <property type="entry name" value="Acyl-CoA_Oxase/DH_mid-dom_sf"/>
</dbReference>
<dbReference type="InterPro" id="IPR009100">
    <property type="entry name" value="AcylCoA_DH/oxidase_NM_dom_sf"/>
</dbReference>
<evidence type="ECO:0000256" key="4">
    <source>
        <dbReference type="ARBA" id="ARBA00022827"/>
    </source>
</evidence>
<evidence type="ECO:0000256" key="1">
    <source>
        <dbReference type="ARBA" id="ARBA00001974"/>
    </source>
</evidence>
<dbReference type="FunFam" id="2.40.110.10:FF:000031">
    <property type="entry name" value="Acyl-CoA dehydrogenase, putative"/>
    <property type="match status" value="1"/>
</dbReference>
<dbReference type="Proteomes" id="UP000681075">
    <property type="component" value="Unassembled WGS sequence"/>
</dbReference>
<keyword evidence="4 10" id="KW-0274">FAD</keyword>
<dbReference type="PANTHER" id="PTHR42803">
    <property type="entry name" value="ACYL-COA DEHYDROGENASE"/>
    <property type="match status" value="1"/>
</dbReference>
<evidence type="ECO:0000259" key="13">
    <source>
        <dbReference type="Pfam" id="PF02771"/>
    </source>
</evidence>
<feature type="domain" description="Acyl-CoA dehydrogenase/oxidase N-terminal" evidence="13">
    <location>
        <begin position="42"/>
        <end position="155"/>
    </location>
</feature>
<dbReference type="SUPFAM" id="SSF47203">
    <property type="entry name" value="Acyl-CoA dehydrogenase C-terminal domain-like"/>
    <property type="match status" value="1"/>
</dbReference>
<dbReference type="AlphaFoldDB" id="A0A8S8XGQ9"/>
<evidence type="ECO:0000259" key="11">
    <source>
        <dbReference type="Pfam" id="PF00441"/>
    </source>
</evidence>
<comment type="catalytic activity">
    <reaction evidence="6">
        <text>3-(methylsulfanyl)propanoyl-CoA + oxidized [electron-transfer flavoprotein] + H(+) = 3-(methylsulfanyl)acryloyl-CoA + reduced [electron-transfer flavoprotein]</text>
        <dbReference type="Rhea" id="RHEA:52612"/>
        <dbReference type="Rhea" id="RHEA-COMP:10685"/>
        <dbReference type="Rhea" id="RHEA-COMP:10686"/>
        <dbReference type="ChEBI" id="CHEBI:15378"/>
        <dbReference type="ChEBI" id="CHEBI:57692"/>
        <dbReference type="ChEBI" id="CHEBI:58307"/>
        <dbReference type="ChEBI" id="CHEBI:82815"/>
        <dbReference type="ChEBI" id="CHEBI:84994"/>
        <dbReference type="EC" id="1.3.99.41"/>
    </reaction>
    <physiologicalReaction direction="left-to-right" evidence="6">
        <dbReference type="Rhea" id="RHEA:52613"/>
    </physiologicalReaction>
</comment>
<evidence type="ECO:0000256" key="5">
    <source>
        <dbReference type="ARBA" id="ARBA00023002"/>
    </source>
</evidence>
<gene>
    <name evidence="15" type="ORF">TMPK1_34180</name>
</gene>
<dbReference type="Gene3D" id="1.10.540.10">
    <property type="entry name" value="Acyl-CoA dehydrogenase/oxidase, N-terminal domain"/>
    <property type="match status" value="1"/>
</dbReference>
<dbReference type="SUPFAM" id="SSF56645">
    <property type="entry name" value="Acyl-CoA dehydrogenase NM domain-like"/>
    <property type="match status" value="1"/>
</dbReference>
<dbReference type="Pfam" id="PF00441">
    <property type="entry name" value="Acyl-CoA_dh_1"/>
    <property type="match status" value="1"/>
</dbReference>
<keyword evidence="3 10" id="KW-0285">Flavoprotein</keyword>
<dbReference type="Gene3D" id="1.20.140.10">
    <property type="entry name" value="Butyryl-CoA Dehydrogenase, subunit A, domain 3"/>
    <property type="match status" value="1"/>
</dbReference>
<dbReference type="InterPro" id="IPR009075">
    <property type="entry name" value="AcylCo_DH/oxidase_C"/>
</dbReference>
<dbReference type="Gene3D" id="2.40.110.10">
    <property type="entry name" value="Butyryl-CoA Dehydrogenase, subunit A, domain 2"/>
    <property type="match status" value="1"/>
</dbReference>
<dbReference type="GO" id="GO:0050660">
    <property type="term" value="F:flavin adenine dinucleotide binding"/>
    <property type="evidence" value="ECO:0007669"/>
    <property type="project" value="InterPro"/>
</dbReference>
<evidence type="ECO:0000256" key="10">
    <source>
        <dbReference type="RuleBase" id="RU362125"/>
    </source>
</evidence>
<evidence type="ECO:0000256" key="9">
    <source>
        <dbReference type="ARBA" id="ARBA00069043"/>
    </source>
</evidence>
<dbReference type="InterPro" id="IPR006091">
    <property type="entry name" value="Acyl-CoA_Oxase/DH_mid-dom"/>
</dbReference>
<evidence type="ECO:0000259" key="14">
    <source>
        <dbReference type="Pfam" id="PF12806"/>
    </source>
</evidence>
<comment type="cofactor">
    <cofactor evidence="1 10">
        <name>FAD</name>
        <dbReference type="ChEBI" id="CHEBI:57692"/>
    </cofactor>
</comment>
<dbReference type="InterPro" id="IPR036250">
    <property type="entry name" value="AcylCo_DH-like_C"/>
</dbReference>
<sequence length="591" mass="63170">MTYTAPVDDMRFVLEHLVGYDRLAALPGYEDVSDELVGAVLDEAAKFAGGVLAPLNVNGDRQGSKLENGVVRTPDGWRDAYKQFVAGGWNAVPFPVEFGGQGLPWTVQATLAEMWQAASLSFGLCPMLSQGAVEALLVHGSDEQKRIYLPKLIEGTWTGTMNLTEPQAGSDLGAVRTKAERNGDGTYRLYGQKIFITYGEHDLAENIIHMVLARTPDAPAGVKGISLFIAPKFLVQSDGSIGARNDLRCVSLEHKMGIHASPTAVMAYGDNDGALAYLVGEEGRGLEYMFTMMNNARLSVGLQGVAIAERAYQQARAYALQRVQGKGLNGKNAGPVAIIEHPDVRRMLVTMRAMTEASRALAIRAFAAFDGAHTTHDAACQAEVDFLTPIVKAWSTDIGVEVASLGVQVHGGMGFIEETGAAQHYRDARILPIYEGTNGIQANDLAFRKIVRDDGRAFAAWLASARNDVAALGALPGDDMSAIRDRVGEGLDLAERATAWMIATGKTDVWAASAGAVHYLRAIGLVAGGVEMARAAAAAARGLAQGSNAFLQRKLLTSRFFAEQLVPQAQSLYGPMSSAHTTLRAFETDAV</sequence>
<evidence type="ECO:0000259" key="12">
    <source>
        <dbReference type="Pfam" id="PF02770"/>
    </source>
</evidence>
<accession>A0A8S8XGQ9</accession>